<dbReference type="InterPro" id="IPR002372">
    <property type="entry name" value="PQQ_rpt_dom"/>
</dbReference>
<dbReference type="PANTHER" id="PTHR34512:SF30">
    <property type="entry name" value="OUTER MEMBRANE PROTEIN ASSEMBLY FACTOR BAMB"/>
    <property type="match status" value="1"/>
</dbReference>
<feature type="domain" description="Pyrrolo-quinoline quinone repeat" evidence="1">
    <location>
        <begin position="205"/>
        <end position="423"/>
    </location>
</feature>
<comment type="caution">
    <text evidence="2">The sequence shown here is derived from an EMBL/GenBank/DDBJ whole genome shotgun (WGS) entry which is preliminary data.</text>
</comment>
<protein>
    <submittedName>
        <fullName evidence="2">PQQ-binding-like beta-propeller repeat protein</fullName>
    </submittedName>
</protein>
<dbReference type="Pfam" id="PF13360">
    <property type="entry name" value="PQQ_2"/>
    <property type="match status" value="1"/>
</dbReference>
<dbReference type="InterPro" id="IPR015943">
    <property type="entry name" value="WD40/YVTN_repeat-like_dom_sf"/>
</dbReference>
<reference evidence="2" key="2">
    <citation type="submission" date="2021-01" db="EMBL/GenBank/DDBJ databases">
        <authorList>
            <person name="Hahn C.R."/>
            <person name="Youssef N.H."/>
            <person name="Elshahed M."/>
        </authorList>
    </citation>
    <scope>NUCLEOTIDE SEQUENCE</scope>
    <source>
        <strain evidence="2">Zod_Metabat.24</strain>
    </source>
</reference>
<organism evidence="2 3">
    <name type="scientific">Candidatus Zymogenus saltonus</name>
    <dbReference type="NCBI Taxonomy" id="2844893"/>
    <lineage>
        <taxon>Bacteria</taxon>
        <taxon>Deltaproteobacteria</taxon>
        <taxon>Candidatus Zymogenia</taxon>
        <taxon>Candidatus Zymogeniales</taxon>
        <taxon>Candidatus Zymogenaceae</taxon>
        <taxon>Candidatus Zymogenus</taxon>
    </lineage>
</organism>
<dbReference type="Proteomes" id="UP000809273">
    <property type="component" value="Unassembled WGS sequence"/>
</dbReference>
<name>A0A9D8KEU7_9DELT</name>
<dbReference type="InterPro" id="IPR011047">
    <property type="entry name" value="Quinoprotein_ADH-like_sf"/>
</dbReference>
<dbReference type="InterPro" id="IPR018391">
    <property type="entry name" value="PQQ_b-propeller_rpt"/>
</dbReference>
<evidence type="ECO:0000259" key="1">
    <source>
        <dbReference type="Pfam" id="PF13360"/>
    </source>
</evidence>
<dbReference type="SUPFAM" id="SSF50998">
    <property type="entry name" value="Quinoprotein alcohol dehydrogenase-like"/>
    <property type="match status" value="1"/>
</dbReference>
<dbReference type="EMBL" id="JAFGIX010000054">
    <property type="protein sequence ID" value="MBN1573606.1"/>
    <property type="molecule type" value="Genomic_DNA"/>
</dbReference>
<proteinExistence type="predicted"/>
<accession>A0A9D8KEU7</accession>
<reference evidence="2" key="1">
    <citation type="journal article" date="2021" name="Environ. Microbiol.">
        <title>Genomic characterization of three novel Desulfobacterota classes expand the metabolic and phylogenetic diversity of the phylum.</title>
        <authorList>
            <person name="Murphy C.L."/>
            <person name="Biggerstaff J."/>
            <person name="Eichhorn A."/>
            <person name="Ewing E."/>
            <person name="Shahan R."/>
            <person name="Soriano D."/>
            <person name="Stewart S."/>
            <person name="VanMol K."/>
            <person name="Walker R."/>
            <person name="Walters P."/>
            <person name="Elshahed M.S."/>
            <person name="Youssef N.H."/>
        </authorList>
    </citation>
    <scope>NUCLEOTIDE SEQUENCE</scope>
    <source>
        <strain evidence="2">Zod_Metabat.24</strain>
    </source>
</reference>
<dbReference type="Gene3D" id="2.40.10.480">
    <property type="match status" value="1"/>
</dbReference>
<evidence type="ECO:0000313" key="3">
    <source>
        <dbReference type="Proteomes" id="UP000809273"/>
    </source>
</evidence>
<gene>
    <name evidence="2" type="ORF">JW984_10460</name>
</gene>
<dbReference type="PANTHER" id="PTHR34512">
    <property type="entry name" value="CELL SURFACE PROTEIN"/>
    <property type="match status" value="1"/>
</dbReference>
<dbReference type="Gene3D" id="2.130.10.10">
    <property type="entry name" value="YVTN repeat-like/Quinoprotein amine dehydrogenase"/>
    <property type="match status" value="1"/>
</dbReference>
<dbReference type="AlphaFoldDB" id="A0A9D8KEU7"/>
<evidence type="ECO:0000313" key="2">
    <source>
        <dbReference type="EMBL" id="MBN1573606.1"/>
    </source>
</evidence>
<sequence length="464" mass="52302">MKPIKAYILFTIITFLILSPVYVASKTKTISGTITAVEGGNGSVGTTITINLGSNNNLKKGDLGWVSKGDENIAYIKILSVENNSAIAIVTTHEHVAKVTSGLRISFKVDVKEEIIPEKKTVSKIKEPTFLWRFGRFNIANVPETVKPLFSNGTIYFGSSELYALNSMTGKQCWKFDKDVFESSIFPINSPMVYSNTLYVCNSFSICAFNIDTGYLFWAKQTEQVYDGPPVFIDNMLFYSVIHQGIIARDARSGSLLWRYKTYESIYNAPIIFDSKVYGWDQEQVYCLNSKTGSLIWKKKVKPRTEEVVNYKNTLIIPCVEGLFCLDKDSGEIVKQQRYPSNFGFGDFFRAHSVINGSNVFYNIESSLISINLDSGRVNWEAKLEGSTRFSAPVLSKGRVYIGDNDGYVYALDAYSGKILWRYTEENIKEVYGLCVENSILYFICVEGLKHTSVDGWLYAIKIQ</sequence>
<dbReference type="SMART" id="SM00564">
    <property type="entry name" value="PQQ"/>
    <property type="match status" value="7"/>
</dbReference>